<keyword evidence="2" id="KW-0964">Secreted</keyword>
<evidence type="ECO:0000256" key="3">
    <source>
        <dbReference type="ARBA" id="ARBA00022729"/>
    </source>
</evidence>
<protein>
    <submittedName>
        <fullName evidence="6">Cartilage intermediate layer protein 2</fullName>
    </submittedName>
</protein>
<dbReference type="Pfam" id="PF13330">
    <property type="entry name" value="Mucin2_WxxW"/>
    <property type="match status" value="2"/>
</dbReference>
<feature type="domain" description="WxxW" evidence="5">
    <location>
        <begin position="10"/>
        <end position="91"/>
    </location>
</feature>
<feature type="domain" description="WxxW" evidence="5">
    <location>
        <begin position="103"/>
        <end position="183"/>
    </location>
</feature>
<dbReference type="GO" id="GO:0005576">
    <property type="term" value="C:extracellular region"/>
    <property type="evidence" value="ECO:0007669"/>
    <property type="project" value="UniProtKB-SubCell"/>
</dbReference>
<evidence type="ECO:0000259" key="5">
    <source>
        <dbReference type="Pfam" id="PF13330"/>
    </source>
</evidence>
<evidence type="ECO:0000256" key="2">
    <source>
        <dbReference type="ARBA" id="ARBA00022525"/>
    </source>
</evidence>
<dbReference type="PANTHER" id="PTHR15031:SF4">
    <property type="entry name" value="CARTILAGE INTERMEDIATE LAYER PROTEIN 1"/>
    <property type="match status" value="1"/>
</dbReference>
<name>A0AA47M7Y0_MERPO</name>
<evidence type="ECO:0000313" key="7">
    <source>
        <dbReference type="Proteomes" id="UP001174136"/>
    </source>
</evidence>
<keyword evidence="7" id="KW-1185">Reference proteome</keyword>
<reference evidence="6" key="1">
    <citation type="journal article" date="2023" name="Front. Mar. Sci.">
        <title>A new Merluccius polli reference genome to investigate the effects of global change in West African waters.</title>
        <authorList>
            <person name="Mateo J.L."/>
            <person name="Blanco-Fernandez C."/>
            <person name="Garcia-Vazquez E."/>
            <person name="Machado-Schiaffino G."/>
        </authorList>
    </citation>
    <scope>NUCLEOTIDE SEQUENCE</scope>
    <source>
        <strain evidence="6">C29</strain>
        <tissue evidence="6">Fin</tissue>
    </source>
</reference>
<accession>A0AA47M7Y0</accession>
<dbReference type="InterPro" id="IPR025155">
    <property type="entry name" value="WxxW_domain"/>
</dbReference>
<gene>
    <name evidence="6" type="primary">Cilp2</name>
    <name evidence="6" type="ORF">N1851_029050</name>
</gene>
<keyword evidence="3" id="KW-0732">Signal</keyword>
<keyword evidence="4" id="KW-0325">Glycoprotein</keyword>
<evidence type="ECO:0000256" key="1">
    <source>
        <dbReference type="ARBA" id="ARBA00004613"/>
    </source>
</evidence>
<comment type="caution">
    <text evidence="6">The sequence shown here is derived from an EMBL/GenBank/DDBJ whole genome shotgun (WGS) entry which is preliminary data.</text>
</comment>
<dbReference type="AlphaFoldDB" id="A0AA47M7Y0"/>
<evidence type="ECO:0000256" key="4">
    <source>
        <dbReference type="ARBA" id="ARBA00023180"/>
    </source>
</evidence>
<dbReference type="InterPro" id="IPR039675">
    <property type="entry name" value="CILP1/CILP2"/>
</dbReference>
<dbReference type="EMBL" id="JAOPHQ010005467">
    <property type="protein sequence ID" value="KAK0135137.1"/>
    <property type="molecule type" value="Genomic_DNA"/>
</dbReference>
<evidence type="ECO:0000313" key="6">
    <source>
        <dbReference type="EMBL" id="KAK0135137.1"/>
    </source>
</evidence>
<dbReference type="Proteomes" id="UP001174136">
    <property type="component" value="Unassembled WGS sequence"/>
</dbReference>
<sequence length="187" mass="21028">MPLPQKAGCWTEWFDGDDPSGMGDQETLHNLREENLGKICPDPQGIEVMTTSGISMVAAGEMIAFADSTTGFICKNEDQPDKECFDYRVRFSYRSATDPVISWTEWFDRDNPSATGDWENTINLKKDYPGVICEIPLYVEAVTIDTMTPAMATGQNILIFNPTDGFVCRNADQQNQQCFDYKIDPKI</sequence>
<proteinExistence type="predicted"/>
<comment type="subcellular location">
    <subcellularLocation>
        <location evidence="1">Secreted</location>
    </subcellularLocation>
</comment>
<organism evidence="6 7">
    <name type="scientific">Merluccius polli</name>
    <name type="common">Benguela hake</name>
    <name type="synonym">Merluccius cadenati</name>
    <dbReference type="NCBI Taxonomy" id="89951"/>
    <lineage>
        <taxon>Eukaryota</taxon>
        <taxon>Metazoa</taxon>
        <taxon>Chordata</taxon>
        <taxon>Craniata</taxon>
        <taxon>Vertebrata</taxon>
        <taxon>Euteleostomi</taxon>
        <taxon>Actinopterygii</taxon>
        <taxon>Neopterygii</taxon>
        <taxon>Teleostei</taxon>
        <taxon>Neoteleostei</taxon>
        <taxon>Acanthomorphata</taxon>
        <taxon>Zeiogadaria</taxon>
        <taxon>Gadariae</taxon>
        <taxon>Gadiformes</taxon>
        <taxon>Gadoidei</taxon>
        <taxon>Merlucciidae</taxon>
        <taxon>Merluccius</taxon>
    </lineage>
</organism>
<dbReference type="PANTHER" id="PTHR15031">
    <property type="entry name" value="CARTILAGE INTERMEDIATE LAYER PROTEIN CLIP"/>
    <property type="match status" value="1"/>
</dbReference>